<evidence type="ECO:0000313" key="3">
    <source>
        <dbReference type="Proteomes" id="UP000299102"/>
    </source>
</evidence>
<name>A0A4C1YXJ9_EUMVA</name>
<organism evidence="2 3">
    <name type="scientific">Eumeta variegata</name>
    <name type="common">Bagworm moth</name>
    <name type="synonym">Eumeta japonica</name>
    <dbReference type="NCBI Taxonomy" id="151549"/>
    <lineage>
        <taxon>Eukaryota</taxon>
        <taxon>Metazoa</taxon>
        <taxon>Ecdysozoa</taxon>
        <taxon>Arthropoda</taxon>
        <taxon>Hexapoda</taxon>
        <taxon>Insecta</taxon>
        <taxon>Pterygota</taxon>
        <taxon>Neoptera</taxon>
        <taxon>Endopterygota</taxon>
        <taxon>Lepidoptera</taxon>
        <taxon>Glossata</taxon>
        <taxon>Ditrysia</taxon>
        <taxon>Tineoidea</taxon>
        <taxon>Psychidae</taxon>
        <taxon>Oiketicinae</taxon>
        <taxon>Eumeta</taxon>
    </lineage>
</organism>
<dbReference type="Proteomes" id="UP000299102">
    <property type="component" value="Unassembled WGS sequence"/>
</dbReference>
<keyword evidence="1" id="KW-1133">Transmembrane helix</keyword>
<gene>
    <name evidence="2" type="ORF">EVAR_52968_1</name>
</gene>
<evidence type="ECO:0000256" key="1">
    <source>
        <dbReference type="SAM" id="Phobius"/>
    </source>
</evidence>
<evidence type="ECO:0000313" key="2">
    <source>
        <dbReference type="EMBL" id="GBP79970.1"/>
    </source>
</evidence>
<dbReference type="AlphaFoldDB" id="A0A4C1YXJ9"/>
<accession>A0A4C1YXJ9</accession>
<feature type="transmembrane region" description="Helical" evidence="1">
    <location>
        <begin position="44"/>
        <end position="65"/>
    </location>
</feature>
<keyword evidence="1" id="KW-0812">Transmembrane</keyword>
<dbReference type="EMBL" id="BGZK01001440">
    <property type="protein sequence ID" value="GBP79970.1"/>
    <property type="molecule type" value="Genomic_DNA"/>
</dbReference>
<sequence length="80" mass="9085">MRRYTTSRNSFHVYAGGAADKNSFSSATVKRNRMLQSTLRERQGNFFGTFSLMVVAHWLNALAAFERRDDGFDPDYGGID</sequence>
<proteinExistence type="predicted"/>
<comment type="caution">
    <text evidence="2">The sequence shown here is derived from an EMBL/GenBank/DDBJ whole genome shotgun (WGS) entry which is preliminary data.</text>
</comment>
<protein>
    <submittedName>
        <fullName evidence="2">Uncharacterized protein</fullName>
    </submittedName>
</protein>
<keyword evidence="3" id="KW-1185">Reference proteome</keyword>
<keyword evidence="1" id="KW-0472">Membrane</keyword>
<reference evidence="2 3" key="1">
    <citation type="journal article" date="2019" name="Commun. Biol.">
        <title>The bagworm genome reveals a unique fibroin gene that provides high tensile strength.</title>
        <authorList>
            <person name="Kono N."/>
            <person name="Nakamura H."/>
            <person name="Ohtoshi R."/>
            <person name="Tomita M."/>
            <person name="Numata K."/>
            <person name="Arakawa K."/>
        </authorList>
    </citation>
    <scope>NUCLEOTIDE SEQUENCE [LARGE SCALE GENOMIC DNA]</scope>
</reference>